<keyword evidence="2" id="KW-1133">Transmembrane helix</keyword>
<keyword evidence="1" id="KW-0175">Coiled coil</keyword>
<keyword evidence="2" id="KW-0812">Transmembrane</keyword>
<dbReference type="AlphaFoldDB" id="A0A4U8YPJ3"/>
<dbReference type="RefSeq" id="WP_180143552.1">
    <property type="nucleotide sequence ID" value="NZ_CAADHO010000008.1"/>
</dbReference>
<evidence type="ECO:0000256" key="2">
    <source>
        <dbReference type="SAM" id="Phobius"/>
    </source>
</evidence>
<evidence type="ECO:0000313" key="4">
    <source>
        <dbReference type="Proteomes" id="UP000507962"/>
    </source>
</evidence>
<accession>A0A4U8YPJ3</accession>
<dbReference type="Proteomes" id="UP000507962">
    <property type="component" value="Unassembled WGS sequence"/>
</dbReference>
<name>A0A4U8YPJ3_9BACT</name>
<dbReference type="EMBL" id="CAADHO010000008">
    <property type="protein sequence ID" value="VFQ46155.1"/>
    <property type="molecule type" value="Genomic_DNA"/>
</dbReference>
<keyword evidence="2" id="KW-0472">Membrane</keyword>
<reference evidence="3 4" key="1">
    <citation type="submission" date="2019-03" db="EMBL/GenBank/DDBJ databases">
        <authorList>
            <person name="Nijsse B."/>
        </authorList>
    </citation>
    <scope>NUCLEOTIDE SEQUENCE [LARGE SCALE GENOMIC DNA]</scope>
    <source>
        <strain evidence="3">Desulfoluna butyratoxydans MSL71</strain>
    </source>
</reference>
<evidence type="ECO:0000256" key="1">
    <source>
        <dbReference type="SAM" id="Coils"/>
    </source>
</evidence>
<organism evidence="3 4">
    <name type="scientific">Desulfoluna butyratoxydans</name>
    <dbReference type="NCBI Taxonomy" id="231438"/>
    <lineage>
        <taxon>Bacteria</taxon>
        <taxon>Pseudomonadati</taxon>
        <taxon>Thermodesulfobacteriota</taxon>
        <taxon>Desulfobacteria</taxon>
        <taxon>Desulfobacterales</taxon>
        <taxon>Desulfolunaceae</taxon>
        <taxon>Desulfoluna</taxon>
    </lineage>
</organism>
<protein>
    <submittedName>
        <fullName evidence="3">Uncharacterized protein</fullName>
    </submittedName>
</protein>
<proteinExistence type="predicted"/>
<feature type="transmembrane region" description="Helical" evidence="2">
    <location>
        <begin position="31"/>
        <end position="49"/>
    </location>
</feature>
<keyword evidence="4" id="KW-1185">Reference proteome</keyword>
<feature type="coiled-coil region" evidence="1">
    <location>
        <begin position="93"/>
        <end position="120"/>
    </location>
</feature>
<evidence type="ECO:0000313" key="3">
    <source>
        <dbReference type="EMBL" id="VFQ46155.1"/>
    </source>
</evidence>
<sequence>MEDENVENMNDNVKTETAKKVKNNQNGFSSFLWDLSSLIFLICILLWNIDGVWQTDIKFIKNIQKNYFSQKYKSEQLKISRITHNNEIIEDIQRRLDRTIQKYESQLVQVNSEKEQAEKVALLSQQKLESYLETENNKCRYYQTALMIIKNLRRHYSEDELQKIITCTNPECVDILSFKTEAFDVCTK</sequence>
<gene>
    <name evidence="3" type="ORF">MSL71_38180</name>
</gene>